<organism evidence="2">
    <name type="scientific">marine metagenome</name>
    <dbReference type="NCBI Taxonomy" id="408172"/>
    <lineage>
        <taxon>unclassified sequences</taxon>
        <taxon>metagenomes</taxon>
        <taxon>ecological metagenomes</taxon>
    </lineage>
</organism>
<proteinExistence type="predicted"/>
<dbReference type="NCBIfam" id="TIGR04183">
    <property type="entry name" value="Por_Secre_tail"/>
    <property type="match status" value="1"/>
</dbReference>
<gene>
    <name evidence="2" type="ORF">METZ01_LOCUS61729</name>
</gene>
<evidence type="ECO:0000259" key="1">
    <source>
        <dbReference type="Pfam" id="PF18962"/>
    </source>
</evidence>
<dbReference type="Pfam" id="PF18962">
    <property type="entry name" value="Por_Secre_tail"/>
    <property type="match status" value="1"/>
</dbReference>
<dbReference type="Gene3D" id="2.60.40.4070">
    <property type="match status" value="1"/>
</dbReference>
<protein>
    <recommendedName>
        <fullName evidence="1">Secretion system C-terminal sorting domain-containing protein</fullName>
    </recommendedName>
</protein>
<name>A0A381SXW6_9ZZZZ</name>
<feature type="domain" description="Secretion system C-terminal sorting" evidence="1">
    <location>
        <begin position="3"/>
        <end position="69"/>
    </location>
</feature>
<accession>A0A381SXW6</accession>
<feature type="non-terminal residue" evidence="2">
    <location>
        <position position="1"/>
    </location>
</feature>
<dbReference type="AlphaFoldDB" id="A0A381SXW6"/>
<sequence>ITNISYTVPQAGAVKLAVFNALGEKVSTLVNNVVTSGTHTAAWDAGNMPSGVYFYRLEAGSFTQTRKLLLIK</sequence>
<dbReference type="InterPro" id="IPR026444">
    <property type="entry name" value="Secre_tail"/>
</dbReference>
<dbReference type="EMBL" id="UINC01003741">
    <property type="protein sequence ID" value="SVA08875.1"/>
    <property type="molecule type" value="Genomic_DNA"/>
</dbReference>
<evidence type="ECO:0000313" key="2">
    <source>
        <dbReference type="EMBL" id="SVA08875.1"/>
    </source>
</evidence>
<reference evidence="2" key="1">
    <citation type="submission" date="2018-05" db="EMBL/GenBank/DDBJ databases">
        <authorList>
            <person name="Lanie J.A."/>
            <person name="Ng W.-L."/>
            <person name="Kazmierczak K.M."/>
            <person name="Andrzejewski T.M."/>
            <person name="Davidsen T.M."/>
            <person name="Wayne K.J."/>
            <person name="Tettelin H."/>
            <person name="Glass J.I."/>
            <person name="Rusch D."/>
            <person name="Podicherti R."/>
            <person name="Tsui H.-C.T."/>
            <person name="Winkler M.E."/>
        </authorList>
    </citation>
    <scope>NUCLEOTIDE SEQUENCE</scope>
</reference>